<dbReference type="GO" id="GO:0097367">
    <property type="term" value="F:carbohydrate derivative binding"/>
    <property type="evidence" value="ECO:0007669"/>
    <property type="project" value="InterPro"/>
</dbReference>
<dbReference type="Pfam" id="PF01380">
    <property type="entry name" value="SIS"/>
    <property type="match status" value="1"/>
</dbReference>
<feature type="domain" description="SIS" evidence="2">
    <location>
        <begin position="30"/>
        <end position="174"/>
    </location>
</feature>
<sequence>MSNYHVAQKDIITELDQTLSRINSEDVQKLIEEVKKADKVFFAAVGRVMLSLESVAKRLAHLGVDCYIVGQITEPAITENDLLIVGSGSGETAFPLAIAKKANQYDATIFHIGRNPNCSMAEYSDFFLRIPASKEADLEVEGVESLQPMTSLFEQALLLLGDTIALMMVRERDIEMESLWQYHANLE</sequence>
<dbReference type="PANTHER" id="PTHR43443:SF1">
    <property type="entry name" value="3-HEXULOSE-6-PHOSPHATE ISOMERASE"/>
    <property type="match status" value="1"/>
</dbReference>
<evidence type="ECO:0000313" key="4">
    <source>
        <dbReference type="Proteomes" id="UP001199296"/>
    </source>
</evidence>
<dbReference type="EMBL" id="JAJFAT010000008">
    <property type="protein sequence ID" value="MCC3144987.1"/>
    <property type="molecule type" value="Genomic_DNA"/>
</dbReference>
<dbReference type="NCBIfam" id="TIGR03127">
    <property type="entry name" value="RuMP_HxlB"/>
    <property type="match status" value="1"/>
</dbReference>
<dbReference type="InterPro" id="IPR001347">
    <property type="entry name" value="SIS_dom"/>
</dbReference>
<gene>
    <name evidence="3" type="ORF">LJ207_06595</name>
</gene>
<dbReference type="InterPro" id="IPR046348">
    <property type="entry name" value="SIS_dom_sf"/>
</dbReference>
<accession>A0AAW4WV55</accession>
<dbReference type="Gene3D" id="3.40.50.10490">
    <property type="entry name" value="Glucose-6-phosphate isomerase like protein, domain 1"/>
    <property type="match status" value="1"/>
</dbReference>
<reference evidence="3 4" key="1">
    <citation type="submission" date="2021-10" db="EMBL/GenBank/DDBJ databases">
        <authorList>
            <person name="Grouzdev D.S."/>
            <person name="Pantiukh K.S."/>
            <person name="Krutkina M.S."/>
        </authorList>
    </citation>
    <scope>NUCLEOTIDE SEQUENCE [LARGE SCALE GENOMIC DNA]</scope>
    <source>
        <strain evidence="3 4">Z-7514</strain>
    </source>
</reference>
<evidence type="ECO:0000256" key="1">
    <source>
        <dbReference type="ARBA" id="ARBA00009235"/>
    </source>
</evidence>
<dbReference type="Proteomes" id="UP001199296">
    <property type="component" value="Unassembled WGS sequence"/>
</dbReference>
<name>A0AAW4WV55_9FIRM</name>
<comment type="caution">
    <text evidence="3">The sequence shown here is derived from an EMBL/GenBank/DDBJ whole genome shotgun (WGS) entry which is preliminary data.</text>
</comment>
<dbReference type="GO" id="GO:1901135">
    <property type="term" value="P:carbohydrate derivative metabolic process"/>
    <property type="evidence" value="ECO:0007669"/>
    <property type="project" value="InterPro"/>
</dbReference>
<comment type="similarity">
    <text evidence="1">Belongs to the SIS family. PHI subfamily.</text>
</comment>
<organism evidence="3 4">
    <name type="scientific">Halanaerobium polyolivorans</name>
    <dbReference type="NCBI Taxonomy" id="2886943"/>
    <lineage>
        <taxon>Bacteria</taxon>
        <taxon>Bacillati</taxon>
        <taxon>Bacillota</taxon>
        <taxon>Clostridia</taxon>
        <taxon>Halanaerobiales</taxon>
        <taxon>Halanaerobiaceae</taxon>
        <taxon>Halanaerobium</taxon>
    </lineage>
</organism>
<dbReference type="PROSITE" id="PS51464">
    <property type="entry name" value="SIS"/>
    <property type="match status" value="1"/>
</dbReference>
<dbReference type="InterPro" id="IPR017552">
    <property type="entry name" value="PHI/rmpB"/>
</dbReference>
<protein>
    <submittedName>
        <fullName evidence="3">SIS domain-containing protein</fullName>
    </submittedName>
</protein>
<evidence type="ECO:0000259" key="2">
    <source>
        <dbReference type="PROSITE" id="PS51464"/>
    </source>
</evidence>
<keyword evidence="4" id="KW-1185">Reference proteome</keyword>
<dbReference type="PANTHER" id="PTHR43443">
    <property type="entry name" value="3-HEXULOSE-6-PHOSPHATE ISOMERASE"/>
    <property type="match status" value="1"/>
</dbReference>
<dbReference type="RefSeq" id="WP_229345377.1">
    <property type="nucleotide sequence ID" value="NZ_JAJFAT010000008.1"/>
</dbReference>
<evidence type="ECO:0000313" key="3">
    <source>
        <dbReference type="EMBL" id="MCC3144987.1"/>
    </source>
</evidence>
<dbReference type="AlphaFoldDB" id="A0AAW4WV55"/>
<dbReference type="SUPFAM" id="SSF53697">
    <property type="entry name" value="SIS domain"/>
    <property type="match status" value="1"/>
</dbReference>
<proteinExistence type="inferred from homology"/>
<dbReference type="GO" id="GO:0016853">
    <property type="term" value="F:isomerase activity"/>
    <property type="evidence" value="ECO:0007669"/>
    <property type="project" value="InterPro"/>
</dbReference>